<comment type="pathway">
    <text evidence="3">Cofactor biosynthesis; riboflavin biosynthesis; riboflavin from 2-hydroxy-3-oxobutyl phosphate and 5-amino-6-(D-ribitylamino)uracil: step 2/2.</text>
</comment>
<evidence type="ECO:0000256" key="2">
    <source>
        <dbReference type="ARBA" id="ARBA00002803"/>
    </source>
</evidence>
<evidence type="ECO:0000256" key="8">
    <source>
        <dbReference type="ARBA" id="ARBA00022737"/>
    </source>
</evidence>
<feature type="domain" description="Lumazine-binding" evidence="11">
    <location>
        <begin position="96"/>
        <end position="192"/>
    </location>
</feature>
<dbReference type="AlphaFoldDB" id="A0A7V0XF12"/>
<sequence length="202" mass="21622">MFTGLVEEVGRVRSVSRAVDNRRLEVEAELAAGLAVGDSLAVNGCCLTVTGTGPGRCLLEATAATVKTTTLDTLRAGSRINLERALAAGDRFGGHFVQGHVDEVARVRRVERRAGYHEVHIRCGRSNRHLLVSRGSVCLDGVSLTIAALSGADFSVNVIPHTRENTVLKDYRAGTAVNVEYDLMVKAAARRLETQRGEGNGI</sequence>
<dbReference type="InterPro" id="IPR026017">
    <property type="entry name" value="Lumazine-bd_dom"/>
</dbReference>
<feature type="repeat" description="Lumazine-binding" evidence="10">
    <location>
        <begin position="1"/>
        <end position="95"/>
    </location>
</feature>
<comment type="catalytic activity">
    <reaction evidence="1">
        <text>2 6,7-dimethyl-8-(1-D-ribityl)lumazine + H(+) = 5-amino-6-(D-ribitylamino)uracil + riboflavin</text>
        <dbReference type="Rhea" id="RHEA:20772"/>
        <dbReference type="ChEBI" id="CHEBI:15378"/>
        <dbReference type="ChEBI" id="CHEBI:15934"/>
        <dbReference type="ChEBI" id="CHEBI:57986"/>
        <dbReference type="ChEBI" id="CHEBI:58201"/>
        <dbReference type="EC" id="2.5.1.9"/>
    </reaction>
</comment>
<dbReference type="Proteomes" id="UP000885672">
    <property type="component" value="Unassembled WGS sequence"/>
</dbReference>
<dbReference type="InterPro" id="IPR001783">
    <property type="entry name" value="Lumazine-bd"/>
</dbReference>
<dbReference type="CDD" id="cd00402">
    <property type="entry name" value="Riboflavin_synthase_like"/>
    <property type="match status" value="1"/>
</dbReference>
<gene>
    <name evidence="12" type="ORF">ENN51_03415</name>
</gene>
<name>A0A7V0XF12_UNCW3</name>
<dbReference type="InterPro" id="IPR017938">
    <property type="entry name" value="Riboflavin_synthase-like_b-brl"/>
</dbReference>
<evidence type="ECO:0000259" key="11">
    <source>
        <dbReference type="PROSITE" id="PS51177"/>
    </source>
</evidence>
<dbReference type="PANTHER" id="PTHR21098">
    <property type="entry name" value="RIBOFLAVIN SYNTHASE ALPHA CHAIN"/>
    <property type="match status" value="1"/>
</dbReference>
<evidence type="ECO:0000256" key="1">
    <source>
        <dbReference type="ARBA" id="ARBA00000968"/>
    </source>
</evidence>
<evidence type="ECO:0000256" key="5">
    <source>
        <dbReference type="ARBA" id="ARBA00013950"/>
    </source>
</evidence>
<dbReference type="GO" id="GO:0009231">
    <property type="term" value="P:riboflavin biosynthetic process"/>
    <property type="evidence" value="ECO:0007669"/>
    <property type="project" value="UniProtKB-KW"/>
</dbReference>
<evidence type="ECO:0000256" key="3">
    <source>
        <dbReference type="ARBA" id="ARBA00004887"/>
    </source>
</evidence>
<evidence type="ECO:0000256" key="7">
    <source>
        <dbReference type="ARBA" id="ARBA00022679"/>
    </source>
</evidence>
<comment type="function">
    <text evidence="2">Catalyzes the dismutation of two molecules of 6,7-dimethyl-8-ribityllumazine, resulting in the formation of riboflavin and 5-amino-6-(D-ribitylamino)uracil.</text>
</comment>
<organism evidence="12">
    <name type="scientific">candidate division WOR-3 bacterium</name>
    <dbReference type="NCBI Taxonomy" id="2052148"/>
    <lineage>
        <taxon>Bacteria</taxon>
        <taxon>Bacteria division WOR-3</taxon>
    </lineage>
</organism>
<protein>
    <recommendedName>
        <fullName evidence="5 9">Riboflavin synthase</fullName>
        <ecNumber evidence="4 9">2.5.1.9</ecNumber>
    </recommendedName>
</protein>
<dbReference type="EMBL" id="DSBX01000131">
    <property type="protein sequence ID" value="HDQ99319.1"/>
    <property type="molecule type" value="Genomic_DNA"/>
</dbReference>
<proteinExistence type="predicted"/>
<dbReference type="SUPFAM" id="SSF63380">
    <property type="entry name" value="Riboflavin synthase domain-like"/>
    <property type="match status" value="2"/>
</dbReference>
<evidence type="ECO:0000313" key="12">
    <source>
        <dbReference type="EMBL" id="HDQ99319.1"/>
    </source>
</evidence>
<dbReference type="PROSITE" id="PS51177">
    <property type="entry name" value="LUMAZINE_BIND"/>
    <property type="match status" value="2"/>
</dbReference>
<accession>A0A7V0XF12</accession>
<dbReference type="PIRSF" id="PIRSF000498">
    <property type="entry name" value="Riboflavin_syn_A"/>
    <property type="match status" value="1"/>
</dbReference>
<evidence type="ECO:0000256" key="6">
    <source>
        <dbReference type="ARBA" id="ARBA00022619"/>
    </source>
</evidence>
<keyword evidence="6" id="KW-0686">Riboflavin biosynthesis</keyword>
<dbReference type="EC" id="2.5.1.9" evidence="4 9"/>
<comment type="caution">
    <text evidence="12">The sequence shown here is derived from an EMBL/GenBank/DDBJ whole genome shotgun (WGS) entry which is preliminary data.</text>
</comment>
<reference evidence="12" key="1">
    <citation type="journal article" date="2020" name="mSystems">
        <title>Genome- and Community-Level Interaction Insights into Carbon Utilization and Element Cycling Functions of Hydrothermarchaeota in Hydrothermal Sediment.</title>
        <authorList>
            <person name="Zhou Z."/>
            <person name="Liu Y."/>
            <person name="Xu W."/>
            <person name="Pan J."/>
            <person name="Luo Z.H."/>
            <person name="Li M."/>
        </authorList>
    </citation>
    <scope>NUCLEOTIDE SEQUENCE [LARGE SCALE GENOMIC DNA]</scope>
    <source>
        <strain evidence="12">SpSt-1182</strain>
    </source>
</reference>
<dbReference type="NCBIfam" id="NF006767">
    <property type="entry name" value="PRK09289.1"/>
    <property type="match status" value="1"/>
</dbReference>
<keyword evidence="7 12" id="KW-0808">Transferase</keyword>
<evidence type="ECO:0000256" key="4">
    <source>
        <dbReference type="ARBA" id="ARBA00012827"/>
    </source>
</evidence>
<dbReference type="Pfam" id="PF00677">
    <property type="entry name" value="Lum_binding"/>
    <property type="match status" value="2"/>
</dbReference>
<evidence type="ECO:0000256" key="9">
    <source>
        <dbReference type="NCBIfam" id="TIGR00187"/>
    </source>
</evidence>
<dbReference type="GO" id="GO:0004746">
    <property type="term" value="F:riboflavin synthase activity"/>
    <property type="evidence" value="ECO:0007669"/>
    <property type="project" value="UniProtKB-UniRule"/>
</dbReference>
<dbReference type="InterPro" id="IPR023366">
    <property type="entry name" value="ATP_synth_asu-like_sf"/>
</dbReference>
<dbReference type="Gene3D" id="2.40.30.20">
    <property type="match status" value="2"/>
</dbReference>
<feature type="domain" description="Lumazine-binding" evidence="11">
    <location>
        <begin position="1"/>
        <end position="95"/>
    </location>
</feature>
<evidence type="ECO:0000256" key="10">
    <source>
        <dbReference type="PROSITE-ProRule" id="PRU00524"/>
    </source>
</evidence>
<dbReference type="PANTHER" id="PTHR21098:SF12">
    <property type="entry name" value="RIBOFLAVIN SYNTHASE"/>
    <property type="match status" value="1"/>
</dbReference>
<feature type="repeat" description="Lumazine-binding" evidence="10">
    <location>
        <begin position="96"/>
        <end position="192"/>
    </location>
</feature>
<keyword evidence="8" id="KW-0677">Repeat</keyword>
<dbReference type="NCBIfam" id="TIGR00187">
    <property type="entry name" value="ribE"/>
    <property type="match status" value="1"/>
</dbReference>